<protein>
    <submittedName>
        <fullName evidence="6">Uncharacterized protein MT1414</fullName>
    </submittedName>
</protein>
<dbReference type="InterPro" id="IPR012338">
    <property type="entry name" value="Beta-lactam/transpept-like"/>
</dbReference>
<feature type="region of interest" description="Disordered" evidence="2">
    <location>
        <begin position="2863"/>
        <end position="2890"/>
    </location>
</feature>
<feature type="compositionally biased region" description="Basic and acidic residues" evidence="2">
    <location>
        <begin position="2309"/>
        <end position="2321"/>
    </location>
</feature>
<keyword evidence="7" id="KW-1185">Reference proteome</keyword>
<feature type="compositionally biased region" description="Basic and acidic residues" evidence="2">
    <location>
        <begin position="1504"/>
        <end position="1515"/>
    </location>
</feature>
<evidence type="ECO:0000256" key="1">
    <source>
        <dbReference type="SAM" id="Coils"/>
    </source>
</evidence>
<dbReference type="InterPro" id="IPR001466">
    <property type="entry name" value="Beta-lactam-related"/>
</dbReference>
<keyword evidence="3" id="KW-0472">Membrane</keyword>
<name>A0A9P1M6N7_9DINO</name>
<feature type="transmembrane region" description="Helical" evidence="3">
    <location>
        <begin position="833"/>
        <end position="855"/>
    </location>
</feature>
<feature type="region of interest" description="Disordered" evidence="2">
    <location>
        <begin position="2642"/>
        <end position="2669"/>
    </location>
</feature>
<organism evidence="5">
    <name type="scientific">Cladocopium goreaui</name>
    <dbReference type="NCBI Taxonomy" id="2562237"/>
    <lineage>
        <taxon>Eukaryota</taxon>
        <taxon>Sar</taxon>
        <taxon>Alveolata</taxon>
        <taxon>Dinophyceae</taxon>
        <taxon>Suessiales</taxon>
        <taxon>Symbiodiniaceae</taxon>
        <taxon>Cladocopium</taxon>
    </lineage>
</organism>
<feature type="region of interest" description="Disordered" evidence="2">
    <location>
        <begin position="1708"/>
        <end position="1736"/>
    </location>
</feature>
<feature type="region of interest" description="Disordered" evidence="2">
    <location>
        <begin position="3091"/>
        <end position="3116"/>
    </location>
</feature>
<feature type="transmembrane region" description="Helical" evidence="3">
    <location>
        <begin position="1254"/>
        <end position="1287"/>
    </location>
</feature>
<feature type="transmembrane region" description="Helical" evidence="3">
    <location>
        <begin position="1130"/>
        <end position="1153"/>
    </location>
</feature>
<feature type="transmembrane region" description="Helical" evidence="3">
    <location>
        <begin position="1349"/>
        <end position="1371"/>
    </location>
</feature>
<dbReference type="PANTHER" id="PTHR43283:SF3">
    <property type="entry name" value="BETA-LACTAMASE FAMILY PROTEIN (AFU_ORTHOLOGUE AFUA_5G07500)"/>
    <property type="match status" value="1"/>
</dbReference>
<dbReference type="EMBL" id="CAMXCT030006818">
    <property type="protein sequence ID" value="CAL4807857.1"/>
    <property type="molecule type" value="Genomic_DNA"/>
</dbReference>
<dbReference type="SUPFAM" id="SSF56601">
    <property type="entry name" value="beta-lactamase/transpeptidase-like"/>
    <property type="match status" value="1"/>
</dbReference>
<feature type="compositionally biased region" description="Basic and acidic residues" evidence="2">
    <location>
        <begin position="1456"/>
        <end position="1476"/>
    </location>
</feature>
<feature type="transmembrane region" description="Helical" evidence="3">
    <location>
        <begin position="1097"/>
        <end position="1118"/>
    </location>
</feature>
<feature type="region of interest" description="Disordered" evidence="2">
    <location>
        <begin position="2475"/>
        <end position="2519"/>
    </location>
</feature>
<evidence type="ECO:0000256" key="3">
    <source>
        <dbReference type="SAM" id="Phobius"/>
    </source>
</evidence>
<feature type="transmembrane region" description="Helical" evidence="3">
    <location>
        <begin position="694"/>
        <end position="715"/>
    </location>
</feature>
<evidence type="ECO:0000259" key="4">
    <source>
        <dbReference type="Pfam" id="PF00144"/>
    </source>
</evidence>
<feature type="compositionally biased region" description="Basic and acidic residues" evidence="2">
    <location>
        <begin position="2478"/>
        <end position="2507"/>
    </location>
</feature>
<dbReference type="EMBL" id="CAMXCT020006818">
    <property type="protein sequence ID" value="CAL1173920.1"/>
    <property type="molecule type" value="Genomic_DNA"/>
</dbReference>
<keyword evidence="3" id="KW-0812">Transmembrane</keyword>
<feature type="coiled-coil region" evidence="1">
    <location>
        <begin position="1954"/>
        <end position="1981"/>
    </location>
</feature>
<keyword evidence="1" id="KW-0175">Coiled coil</keyword>
<dbReference type="InterPro" id="IPR050789">
    <property type="entry name" value="Diverse_Enzym_Activities"/>
</dbReference>
<feature type="compositionally biased region" description="Low complexity" evidence="2">
    <location>
        <begin position="2099"/>
        <end position="2115"/>
    </location>
</feature>
<reference evidence="5" key="1">
    <citation type="submission" date="2022-10" db="EMBL/GenBank/DDBJ databases">
        <authorList>
            <person name="Chen Y."/>
            <person name="Dougan E. K."/>
            <person name="Chan C."/>
            <person name="Rhodes N."/>
            <person name="Thang M."/>
        </authorList>
    </citation>
    <scope>NUCLEOTIDE SEQUENCE</scope>
</reference>
<evidence type="ECO:0000313" key="5">
    <source>
        <dbReference type="EMBL" id="CAI4020545.1"/>
    </source>
</evidence>
<comment type="caution">
    <text evidence="5">The sequence shown here is derived from an EMBL/GenBank/DDBJ whole genome shotgun (WGS) entry which is preliminary data.</text>
</comment>
<feature type="compositionally biased region" description="Acidic residues" evidence="2">
    <location>
        <begin position="2211"/>
        <end position="2220"/>
    </location>
</feature>
<dbReference type="Pfam" id="PF00144">
    <property type="entry name" value="Beta-lactamase"/>
    <property type="match status" value="1"/>
</dbReference>
<feature type="transmembrane region" description="Helical" evidence="3">
    <location>
        <begin position="778"/>
        <end position="797"/>
    </location>
</feature>
<gene>
    <name evidence="5" type="ORF">C1SCF055_LOCUS44957</name>
</gene>
<feature type="region of interest" description="Disordered" evidence="2">
    <location>
        <begin position="574"/>
        <end position="594"/>
    </location>
</feature>
<dbReference type="EMBL" id="CAMXCT010006818">
    <property type="protein sequence ID" value="CAI4020545.1"/>
    <property type="molecule type" value="Genomic_DNA"/>
</dbReference>
<feature type="domain" description="Beta-lactamase-related" evidence="4">
    <location>
        <begin position="38"/>
        <end position="444"/>
    </location>
</feature>
<dbReference type="OrthoDB" id="8062037at2759"/>
<dbReference type="Gene3D" id="3.40.710.10">
    <property type="entry name" value="DD-peptidase/beta-lactamase superfamily"/>
    <property type="match status" value="1"/>
</dbReference>
<dbReference type="Proteomes" id="UP001152797">
    <property type="component" value="Unassembled WGS sequence"/>
</dbReference>
<feature type="region of interest" description="Disordered" evidence="2">
    <location>
        <begin position="2098"/>
        <end position="2239"/>
    </location>
</feature>
<sequence>MGKQKRPASAVLESPKIKTHAKEATGIDTQPLKVAGQHLTRQVEQGRLPGYMSYVLKDGQTMHFEAFGHADLAAGQMMRLETLFRLYSQTKPFLVVGFLILYERGIVDLHDPISKFLPEFEAAVVGPKRLPLLRPISVHDLLAHTSGIGFGPGFGYDPENAYESSYVPLVRKVDLGEIQSLAEWCQELAKVPLRFQPGKDWGYGYSSDVLGRLLEVAAGQPLEQFLCNEILSPLNLSETFFQVPKNRAGALAALYKREPWHGNSKRVHFVTADVGGSGVLESTHQRVLAKPKIDPSSVLASENSVFLEGQAITKQVTQGGGCVCSVAGGLVSSLSDCGRFFTMLVNEGEVNGLRLLSEQSVQLLRRDWLNDFTREKRRQPLWVWNAPGIGFSPLGQLGVPVPKGTNAVPRHMPGARLGAVHWGGAGGSGYMLDWEHRLVVLTYTGCVFDTSTQKAMWRAAYGTLRKQRACSENSWGGSEAPSAKKSVISTGSSIGRPAAQLAVKKHVRNHAVYQRWQAGLERFDQHHLHNLKMRLCFTHCTLHALVWHCALAVRPSGREAELLEHQVERITGSSQVNRASKCEEDAQAPSDPKEACPSECPFAAELADPTKYCHFKCVKAEECSTKGTISNQTIPEKEKVKENPYCRYCEVEACADCTAGRPGEKSESVETCKKCMPGYTLKGEGKECVTHGDWVFLALAAVAAVGALFGLAWFVTLQSKPTVNPEGLQYGMYSQLRMMVTQDHHGDEGQPYPFNTNLLSVHVAGPGGTALFRFQAAAILWAVLVIGVWLGFVFFVSSDLLLLGNRPAATPRQLCEVVGWGRKRQMELIWTKVSWIAFAYLSGTFGAIFYGIVMAKFFRSFDSERATLSDYVAVLEGVPKLTGDEKVEDILKEAVQTAVGSDIAREVVAVSVGWDFQAHRAQVRHFIDEEVGKFHEENHEPLAIPEGTGDEFNGVCGSMNKRVLNRWHIHLDGHGEEFTTEDLKKNLTSMETAPVSYVIFMTESARDKALEATKAGVVVKDATCTLKPETYEPEALFWHNLPVTNKEFGWKFTVSSGNIFLTCMAWTILLYLPYAHYMSAFSYANGDEPSPLAESVFIGLVVGAQVGLFVASSIGAEFCQCHYEDQKHRVYIIFYNAALILNLVMDIVLQGYLSYLQMVGVGARVADGRLLGSLTSLQEIFESYPMQKSVGKLLFKYCWPCTFLVPFLAEPFIAQLGPYHVGTLLLRSNSRIRGENAERALELSEMEQGRYADVIFNLILVACIPFIAPAYMLTTYGVFLLAHLYIYFYDHWKTLRWARKFYFSSDEVHWFGQQLLCLPLGILASALVFKANQMSGGPNGGLGSGVLHGSVLGAAMAGAFTLHVLVHLTLLDMVVKPYRSDPNKAENTTPFSKVAEEEAATHLTTNPVQCLRSKYIHEDSPPLSPFVLGKEKIMKPNPKLGAYFDGLQDFEQKAKFREEKRKSRESKASEAAKLDSESGPSGPEAKMEADPADPQVVSSSNRFQSEEVLERDRQRQRAAACDLRSRGGGRHNASPARSHAAALFFGSGVQQDPVHLPPGALQHVARPPSRAEVRTAALAAELLQLGVSGGLLVGEVASAVSTGDGLLFRGSDGVGEVFAVACLCSIPMVSAFAAALLCCAEPSGPSGRHPAWPSSPRYFQVLAVFAVLEVIFLCITGAFQPSIHALAWPLALAVCFSRSAVAWSQRFDTAEGPTPPGHAVAARPPGPVGARPERPERSKLRQNKVVEKSQQTEVKVKLHFEELNFHDASEEEWREKLLQHFHQDQGISADACASLQIEFVEGSLVAEVLAPPEAQQALTILAAPPNPVVLNHQGVVAFASITVYGKGGQSGYSVQRKCAAAMVAMTQVKRLQAQLQTDLEEVMSSCHQSIKDLDGKVQVLEMDSAEQQRKVQSLEAKSKLQLRLTHNEHLVAPRERVEPRSPEVSPEAVAAMAKRLVERTRKDLEAQMAVLQHQFGQVSRELESLSRAAALARAGECDASAFSLRKYLVDALVRPSSLEDAQQLALRLLSQALDAATLLSASALAPAPDAESYAARAPVEIFAKYETLQETRRLHEELVAERLQELLATSHSDASTVLQPVPAGAKGPKGQKGPKFLPPMPGMPGGSGSIDADRDPDGSHPDFSGGSWGLHNGHAGAFPPSMDIMPNNAAGPVADIPGANTDLEGTSEAESSEALGFASQTDDVGRLAGSESEEREEEDGSERRRSTRESEEWKPAMPRKHIPHSIGIKRKVEDLPDINTLYEPRELAQLFKAVDSYVHLVLSPGAHVAHTPEMFLASMLSSLHPAARERERDLLDRERRPITPNTDIGGAGGYLRDKEGPLVLRPIFCRFLLGSKLCGSRDSPHRYQDCVAAFDAHASRYEAFFGMPRNLLLRVLSGIVLPPGCEASLMASAFSDKAIRQLPNQVKRFLDHHLRNAMAHCEARRQALEDSISGLPWVDQLLWLDPALLPKVDEEADLKEKETPKGKDSKDPKEKEKQKGDRPKLERSPTQNLEEPRAAKVMKMKAPEPTLRLPPGIWPPLPPRWVMSERGLEQWKEGIRQWENEVYQQSPSQLRALYENTAKVVMGELLSSQLLEPEAHAQRLGYVGQICVGESGGLGIALCESFPATWCRQAGPSEIPKMQVTPIVPPSAQPLRELSPAHQRDQRDPLLRRYSARVRSLGADPKGPLRGAKGDEKQPPAKTLKRREGPADLMSFNAFFYFCTEFELFPKHASFDELKMIYDSAEMVEDLAIDNLEVPQRRTTPQVSAALAAQLPRVDLSFMDKPMLEMSDMELQATFFFAALEQWMESRFLRLADLVVQRMPWSLEELEEFGSASVAPRFPEKRMRRSAIAAPKELKTEEKKVVKTVTSKEEEKKEKREDEKKEKKDKGGRLQLAPWLTLSASELLEIASPPGQGHLLKPEEFQQCFRMLLKTSSPSPEISVYQLDKVLSKAKAIYDQTSVAGCFMLKPDSELSFSERATRAFLEALDRKLMERFTRGNGSKLDSLFEGEETVTPSMLMRKAVSFALSPDTIPAEKDLAVSLAQIGGNRETGGMTRPVFFRALYLARHHRHMQQTKTIKARSALLAQQTRRSTWWPEGSHPARQSSKQRAKGGL</sequence>
<accession>A0A9P1M6N7</accession>
<feature type="transmembrane region" description="Helical" evidence="3">
    <location>
        <begin position="1617"/>
        <end position="1637"/>
    </location>
</feature>
<evidence type="ECO:0000313" key="6">
    <source>
        <dbReference type="EMBL" id="CAL4807857.1"/>
    </source>
</evidence>
<dbReference type="PANTHER" id="PTHR43283">
    <property type="entry name" value="BETA-LACTAMASE-RELATED"/>
    <property type="match status" value="1"/>
</dbReference>
<evidence type="ECO:0000256" key="2">
    <source>
        <dbReference type="SAM" id="MobiDB-lite"/>
    </source>
</evidence>
<feature type="region of interest" description="Disordered" evidence="2">
    <location>
        <begin position="2681"/>
        <end position="2707"/>
    </location>
</feature>
<reference evidence="6 7" key="2">
    <citation type="submission" date="2024-05" db="EMBL/GenBank/DDBJ databases">
        <authorList>
            <person name="Chen Y."/>
            <person name="Shah S."/>
            <person name="Dougan E. K."/>
            <person name="Thang M."/>
            <person name="Chan C."/>
        </authorList>
    </citation>
    <scope>NUCLEOTIDE SEQUENCE [LARGE SCALE GENOMIC DNA]</scope>
</reference>
<feature type="transmembrane region" description="Helical" evidence="3">
    <location>
        <begin position="1308"/>
        <end position="1329"/>
    </location>
</feature>
<feature type="compositionally biased region" description="Basic and acidic residues" evidence="2">
    <location>
        <begin position="2131"/>
        <end position="2140"/>
    </location>
</feature>
<feature type="coiled-coil region" evidence="1">
    <location>
        <begin position="1890"/>
        <end position="1917"/>
    </location>
</feature>
<evidence type="ECO:0000313" key="7">
    <source>
        <dbReference type="Proteomes" id="UP001152797"/>
    </source>
</evidence>
<feature type="transmembrane region" description="Helical" evidence="3">
    <location>
        <begin position="1657"/>
        <end position="1679"/>
    </location>
</feature>
<feature type="region of interest" description="Disordered" evidence="2">
    <location>
        <begin position="2309"/>
        <end position="2330"/>
    </location>
</feature>
<feature type="region of interest" description="Disordered" evidence="2">
    <location>
        <begin position="1456"/>
        <end position="1535"/>
    </location>
</feature>
<feature type="compositionally biased region" description="Basic and acidic residues" evidence="2">
    <location>
        <begin position="2221"/>
        <end position="2234"/>
    </location>
</feature>
<feature type="transmembrane region" description="Helical" evidence="3">
    <location>
        <begin position="1059"/>
        <end position="1077"/>
    </location>
</feature>
<proteinExistence type="predicted"/>
<keyword evidence="3" id="KW-1133">Transmembrane helix</keyword>